<dbReference type="AlphaFoldDB" id="D2VH14"/>
<dbReference type="OMA" id="NINMTSQ"/>
<dbReference type="eggNOG" id="ENOG502QU2G">
    <property type="taxonomic scope" value="Eukaryota"/>
</dbReference>
<gene>
    <name evidence="1" type="ORF">NAEGRDRAFT_68242</name>
</gene>
<dbReference type="GeneID" id="8847757"/>
<protein>
    <submittedName>
        <fullName evidence="1">Predicted protein</fullName>
    </submittedName>
</protein>
<dbReference type="InterPro" id="IPR029058">
    <property type="entry name" value="AB_hydrolase_fold"/>
</dbReference>
<evidence type="ECO:0000313" key="1">
    <source>
        <dbReference type="EMBL" id="EFC43809.1"/>
    </source>
</evidence>
<dbReference type="PANTHER" id="PTHR31497:SF0">
    <property type="entry name" value="AUTOCRINE PROLIFERATION REPRESSOR PROTEIN A"/>
    <property type="match status" value="1"/>
</dbReference>
<dbReference type="PANTHER" id="PTHR31497">
    <property type="entry name" value="AUTOCRINE PROLIFERATION REPRESSOR PROTEIN A"/>
    <property type="match status" value="1"/>
</dbReference>
<dbReference type="ESTHER" id="naegr-d2vh14">
    <property type="family name" value="PhoPQ_related"/>
</dbReference>
<accession>D2VH14</accession>
<sequence length="485" mass="54689">MNNSKSSMISFGAAIVSMIAVTLMMLSIASAFSVKSDIDYRTVLSDYVKGNNQYFKYQLKGTYDNDYGKFIIFNMTSVKWLDEKELGNSCYWFHLVEIAIPKKIKQQSNVLMLVAGGSQKEIAPTSDNELMKMAASTQSIVASIHQIPNQPLVFNSDPTRQQRIEDEILAYAWAKFMQNTTQTGWIPRLPMVKATMLAMDVVQEYLRTTLSINVMNFHVAGASKRGWTTNLVGVVDKRVRSIMPIVIPVMKTRDILEHSYNSLCTWPEAMGDYVKEGITTKLNSKEFHQLTTVIDPFEYNDILATINKYFIYATGDQFFLCDLSQFSYPYLKGGDQLKHLRYVPNTDHSLDGSDAQVSALAYYFSLANKLPLPVYNFTAVSDRTGVSVGVKVMSPIPPSAVLLWEARAPQRDFRLQTIGKAWKPRPLQLSKDGSVSVHLDNPATGYYAAFVELTFDYLGTQIPLKFTTSVYVLPDILPCKYHNKV</sequence>
<dbReference type="EMBL" id="GG738871">
    <property type="protein sequence ID" value="EFC43809.1"/>
    <property type="molecule type" value="Genomic_DNA"/>
</dbReference>
<dbReference type="InterPro" id="IPR009199">
    <property type="entry name" value="PhoPQ-act_pathogen-rel_PqaA"/>
</dbReference>
<dbReference type="Pfam" id="PF10142">
    <property type="entry name" value="PhoPQ_related"/>
    <property type="match status" value="1"/>
</dbReference>
<reference evidence="1 2" key="1">
    <citation type="journal article" date="2010" name="Cell">
        <title>The genome of Naegleria gruberi illuminates early eukaryotic versatility.</title>
        <authorList>
            <person name="Fritz-Laylin L.K."/>
            <person name="Prochnik S.E."/>
            <person name="Ginger M.L."/>
            <person name="Dacks J.B."/>
            <person name="Carpenter M.L."/>
            <person name="Field M.C."/>
            <person name="Kuo A."/>
            <person name="Paredez A."/>
            <person name="Chapman J."/>
            <person name="Pham J."/>
            <person name="Shu S."/>
            <person name="Neupane R."/>
            <person name="Cipriano M."/>
            <person name="Mancuso J."/>
            <person name="Tu H."/>
            <person name="Salamov A."/>
            <person name="Lindquist E."/>
            <person name="Shapiro H."/>
            <person name="Lucas S."/>
            <person name="Grigoriev I.V."/>
            <person name="Cande W.Z."/>
            <person name="Fulton C."/>
            <person name="Rokhsar D.S."/>
            <person name="Dawson S.C."/>
        </authorList>
    </citation>
    <scope>NUCLEOTIDE SEQUENCE [LARGE SCALE GENOMIC DNA]</scope>
    <source>
        <strain evidence="1 2">NEG-M</strain>
    </source>
</reference>
<dbReference type="Gene3D" id="3.40.50.1820">
    <property type="entry name" value="alpha/beta hydrolase"/>
    <property type="match status" value="1"/>
</dbReference>
<dbReference type="Proteomes" id="UP000006671">
    <property type="component" value="Unassembled WGS sequence"/>
</dbReference>
<proteinExistence type="predicted"/>
<name>D2VH14_NAEGR</name>
<organism evidence="2">
    <name type="scientific">Naegleria gruberi</name>
    <name type="common">Amoeba</name>
    <dbReference type="NCBI Taxonomy" id="5762"/>
    <lineage>
        <taxon>Eukaryota</taxon>
        <taxon>Discoba</taxon>
        <taxon>Heterolobosea</taxon>
        <taxon>Tetramitia</taxon>
        <taxon>Eutetramitia</taxon>
        <taxon>Vahlkampfiidae</taxon>
        <taxon>Naegleria</taxon>
    </lineage>
</organism>
<dbReference type="PIRSF" id="PIRSF014728">
    <property type="entry name" value="PqaA"/>
    <property type="match status" value="1"/>
</dbReference>
<dbReference type="KEGG" id="ngr:NAEGRDRAFT_68242"/>
<dbReference type="VEuPathDB" id="AmoebaDB:NAEGRDRAFT_68242"/>
<dbReference type="InParanoid" id="D2VH14"/>
<dbReference type="OrthoDB" id="2020799at2759"/>
<keyword evidence="2" id="KW-1185">Reference proteome</keyword>
<dbReference type="RefSeq" id="XP_002676553.1">
    <property type="nucleotide sequence ID" value="XM_002676507.1"/>
</dbReference>
<evidence type="ECO:0000313" key="2">
    <source>
        <dbReference type="Proteomes" id="UP000006671"/>
    </source>
</evidence>